<sequence length="125" mass="13854">MGPVGCPCGSGLAYDECCGPVVRNERPADTAEELMRSRYTAYALGDVDHVFRSWHPATRPDELDQLPRLDWTGLEIVETVDGGPGDDHGVVEFRASYAGGVLHERSRFTRRAGRWVYLDGITSEE</sequence>
<evidence type="ECO:0000259" key="3">
    <source>
        <dbReference type="Pfam" id="PF17775"/>
    </source>
</evidence>
<dbReference type="EMBL" id="RJSF01000040">
    <property type="protein sequence ID" value="RNM14429.1"/>
    <property type="molecule type" value="Genomic_DNA"/>
</dbReference>
<dbReference type="InterPro" id="IPR023006">
    <property type="entry name" value="YchJ-like"/>
</dbReference>
<gene>
    <name evidence="4" type="ORF">EFL26_14685</name>
</gene>
<dbReference type="SUPFAM" id="SSF54427">
    <property type="entry name" value="NTF2-like"/>
    <property type="match status" value="1"/>
</dbReference>
<organism evidence="4 5">
    <name type="scientific">Nocardioides pocheonensis</name>
    <dbReference type="NCBI Taxonomy" id="661485"/>
    <lineage>
        <taxon>Bacteria</taxon>
        <taxon>Bacillati</taxon>
        <taxon>Actinomycetota</taxon>
        <taxon>Actinomycetes</taxon>
        <taxon>Propionibacteriales</taxon>
        <taxon>Nocardioidaceae</taxon>
        <taxon>Nocardioides</taxon>
    </lineage>
</organism>
<comment type="caution">
    <text evidence="4">The sequence shown here is derived from an EMBL/GenBank/DDBJ whole genome shotgun (WGS) entry which is preliminary data.</text>
</comment>
<evidence type="ECO:0000256" key="1">
    <source>
        <dbReference type="ARBA" id="ARBA00010839"/>
    </source>
</evidence>
<dbReference type="Pfam" id="PF02810">
    <property type="entry name" value="SEC-C"/>
    <property type="match status" value="1"/>
</dbReference>
<dbReference type="InterPro" id="IPR048469">
    <property type="entry name" value="YchJ-like_M"/>
</dbReference>
<dbReference type="AlphaFoldDB" id="A0A3N0GPU8"/>
<comment type="similarity">
    <text evidence="1 2">Belongs to the UPF0225 family.</text>
</comment>
<evidence type="ECO:0000256" key="2">
    <source>
        <dbReference type="HAMAP-Rule" id="MF_00612"/>
    </source>
</evidence>
<accession>A0A3N0GPU8</accession>
<dbReference type="OrthoDB" id="21421at2"/>
<dbReference type="InterPro" id="IPR004027">
    <property type="entry name" value="SEC_C_motif"/>
</dbReference>
<dbReference type="PANTHER" id="PTHR33747:SF1">
    <property type="entry name" value="ADENYLATE CYCLASE-ASSOCIATED CAP C-TERMINAL DOMAIN-CONTAINING PROTEIN"/>
    <property type="match status" value="1"/>
</dbReference>
<protein>
    <recommendedName>
        <fullName evidence="2">UPF0225 protein EFL26_14685</fullName>
    </recommendedName>
</protein>
<dbReference type="HAMAP" id="MF_00612">
    <property type="entry name" value="UPF0225"/>
    <property type="match status" value="1"/>
</dbReference>
<reference evidence="4 5" key="1">
    <citation type="submission" date="2018-11" db="EMBL/GenBank/DDBJ databases">
        <authorList>
            <person name="Li F."/>
        </authorList>
    </citation>
    <scope>NUCLEOTIDE SEQUENCE [LARGE SCALE GENOMIC DNA]</scope>
    <source>
        <strain evidence="4 5">Gsoil 818</strain>
    </source>
</reference>
<dbReference type="PANTHER" id="PTHR33747">
    <property type="entry name" value="UPF0225 PROTEIN SCO1677"/>
    <property type="match status" value="1"/>
</dbReference>
<dbReference type="Pfam" id="PF17775">
    <property type="entry name" value="YchJ_M-like"/>
    <property type="match status" value="1"/>
</dbReference>
<dbReference type="Proteomes" id="UP000279994">
    <property type="component" value="Unassembled WGS sequence"/>
</dbReference>
<feature type="domain" description="YchJ-like middle NTF2-like" evidence="3">
    <location>
        <begin position="30"/>
        <end position="120"/>
    </location>
</feature>
<keyword evidence="5" id="KW-1185">Reference proteome</keyword>
<evidence type="ECO:0000313" key="4">
    <source>
        <dbReference type="EMBL" id="RNM14429.1"/>
    </source>
</evidence>
<proteinExistence type="inferred from homology"/>
<dbReference type="InterPro" id="IPR032710">
    <property type="entry name" value="NTF2-like_dom_sf"/>
</dbReference>
<evidence type="ECO:0000313" key="5">
    <source>
        <dbReference type="Proteomes" id="UP000279994"/>
    </source>
</evidence>
<name>A0A3N0GPU8_9ACTN</name>
<dbReference type="Gene3D" id="3.10.450.50">
    <property type="match status" value="1"/>
</dbReference>